<dbReference type="GO" id="GO:0003998">
    <property type="term" value="F:acylphosphatase activity"/>
    <property type="evidence" value="ECO:0007669"/>
    <property type="project" value="UniProtKB-EC"/>
</dbReference>
<evidence type="ECO:0000313" key="5">
    <source>
        <dbReference type="EMBL" id="KAK5115697.1"/>
    </source>
</evidence>
<dbReference type="PROSITE" id="PS00151">
    <property type="entry name" value="ACYLPHOSPHATASE_2"/>
    <property type="match status" value="1"/>
</dbReference>
<dbReference type="AlphaFoldDB" id="A0AAN7YLY0"/>
<dbReference type="InterPro" id="IPR020456">
    <property type="entry name" value="Acylphosphatase"/>
</dbReference>
<feature type="region of interest" description="Disordered" evidence="3">
    <location>
        <begin position="67"/>
        <end position="97"/>
    </location>
</feature>
<feature type="domain" description="Acylphosphatase-like" evidence="4">
    <location>
        <begin position="4"/>
        <end position="97"/>
    </location>
</feature>
<dbReference type="PANTHER" id="PTHR47268">
    <property type="entry name" value="ACYLPHOSPHATASE"/>
    <property type="match status" value="1"/>
</dbReference>
<evidence type="ECO:0000259" key="4">
    <source>
        <dbReference type="PROSITE" id="PS51160"/>
    </source>
</evidence>
<dbReference type="PANTHER" id="PTHR47268:SF4">
    <property type="entry name" value="ACYLPHOSPHATASE"/>
    <property type="match status" value="1"/>
</dbReference>
<evidence type="ECO:0000256" key="3">
    <source>
        <dbReference type="SAM" id="MobiDB-lite"/>
    </source>
</evidence>
<comment type="caution">
    <text evidence="5">The sequence shown here is derived from an EMBL/GenBank/DDBJ whole genome shotgun (WGS) entry which is preliminary data.</text>
</comment>
<evidence type="ECO:0000256" key="2">
    <source>
        <dbReference type="RuleBase" id="RU004168"/>
    </source>
</evidence>
<feature type="active site" evidence="1">
    <location>
        <position position="19"/>
    </location>
</feature>
<dbReference type="Gene3D" id="3.30.70.100">
    <property type="match status" value="1"/>
</dbReference>
<dbReference type="InterPro" id="IPR017968">
    <property type="entry name" value="Acylphosphatase_CS"/>
</dbReference>
<dbReference type="PRINTS" id="PR00112">
    <property type="entry name" value="ACYLPHPHTASE"/>
</dbReference>
<proteinExistence type="inferred from homology"/>
<feature type="compositionally biased region" description="Basic and acidic residues" evidence="3">
    <location>
        <begin position="79"/>
        <end position="97"/>
    </location>
</feature>
<dbReference type="InterPro" id="IPR001792">
    <property type="entry name" value="Acylphosphatase-like_dom"/>
</dbReference>
<sequence length="97" mass="10526">MSKRISYTVEGDVQGVNYRSFAVKQATGLRITGFAKNMVDGTVAGEAQGDGGPIEKFLQQYVSTPSASLKMGPSASNVRKVDHQEIERKQGDDGFER</sequence>
<dbReference type="Proteomes" id="UP001310890">
    <property type="component" value="Unassembled WGS sequence"/>
</dbReference>
<dbReference type="PROSITE" id="PS51160">
    <property type="entry name" value="ACYLPHOSPHATASE_3"/>
    <property type="match status" value="1"/>
</dbReference>
<feature type="active site" evidence="1">
    <location>
        <position position="37"/>
    </location>
</feature>
<dbReference type="SUPFAM" id="SSF54975">
    <property type="entry name" value="Acylphosphatase/BLUF domain-like"/>
    <property type="match status" value="1"/>
</dbReference>
<dbReference type="InterPro" id="IPR036046">
    <property type="entry name" value="Acylphosphatase-like_dom_sf"/>
</dbReference>
<evidence type="ECO:0000313" key="6">
    <source>
        <dbReference type="Proteomes" id="UP001310890"/>
    </source>
</evidence>
<organism evidence="5 6">
    <name type="scientific">Meristemomyces frigidus</name>
    <dbReference type="NCBI Taxonomy" id="1508187"/>
    <lineage>
        <taxon>Eukaryota</taxon>
        <taxon>Fungi</taxon>
        <taxon>Dikarya</taxon>
        <taxon>Ascomycota</taxon>
        <taxon>Pezizomycotina</taxon>
        <taxon>Dothideomycetes</taxon>
        <taxon>Dothideomycetidae</taxon>
        <taxon>Mycosphaerellales</taxon>
        <taxon>Teratosphaeriaceae</taxon>
        <taxon>Meristemomyces</taxon>
    </lineage>
</organism>
<protein>
    <recommendedName>
        <fullName evidence="1">acylphosphatase</fullName>
        <ecNumber evidence="1">3.6.1.7</ecNumber>
    </recommendedName>
</protein>
<dbReference type="Pfam" id="PF00708">
    <property type="entry name" value="Acylphosphatase"/>
    <property type="match status" value="1"/>
</dbReference>
<comment type="catalytic activity">
    <reaction evidence="1">
        <text>an acyl phosphate + H2O = a carboxylate + phosphate + H(+)</text>
        <dbReference type="Rhea" id="RHEA:14965"/>
        <dbReference type="ChEBI" id="CHEBI:15377"/>
        <dbReference type="ChEBI" id="CHEBI:15378"/>
        <dbReference type="ChEBI" id="CHEBI:29067"/>
        <dbReference type="ChEBI" id="CHEBI:43474"/>
        <dbReference type="ChEBI" id="CHEBI:59918"/>
        <dbReference type="EC" id="3.6.1.7"/>
    </reaction>
</comment>
<evidence type="ECO:0000256" key="1">
    <source>
        <dbReference type="PROSITE-ProRule" id="PRU00520"/>
    </source>
</evidence>
<reference evidence="5" key="1">
    <citation type="submission" date="2023-08" db="EMBL/GenBank/DDBJ databases">
        <title>Black Yeasts Isolated from many extreme environments.</title>
        <authorList>
            <person name="Coleine C."/>
            <person name="Stajich J.E."/>
            <person name="Selbmann L."/>
        </authorList>
    </citation>
    <scope>NUCLEOTIDE SEQUENCE</scope>
    <source>
        <strain evidence="5">CCFEE 5401</strain>
    </source>
</reference>
<keyword evidence="1" id="KW-0378">Hydrolase</keyword>
<dbReference type="EC" id="3.6.1.7" evidence="1"/>
<name>A0AAN7YLY0_9PEZI</name>
<dbReference type="EMBL" id="JAVRRL010000011">
    <property type="protein sequence ID" value="KAK5115697.1"/>
    <property type="molecule type" value="Genomic_DNA"/>
</dbReference>
<accession>A0AAN7YLY0</accession>
<gene>
    <name evidence="5" type="ORF">LTR62_000786</name>
</gene>
<comment type="similarity">
    <text evidence="2">Belongs to the acylphosphatase family.</text>
</comment>